<dbReference type="EMBL" id="NNSR01000053">
    <property type="protein sequence ID" value="PKD29813.1"/>
    <property type="molecule type" value="Genomic_DNA"/>
</dbReference>
<dbReference type="RefSeq" id="WP_101029112.1">
    <property type="nucleotide sequence ID" value="NZ_CABMMZ010000053.1"/>
</dbReference>
<proteinExistence type="predicted"/>
<keyword evidence="2" id="KW-1185">Reference proteome</keyword>
<accession>A0A2N0US48</accession>
<dbReference type="Proteomes" id="UP000233425">
    <property type="component" value="Unassembled WGS sequence"/>
</dbReference>
<name>A0A2N0US48_9FIRM</name>
<gene>
    <name evidence="1" type="ORF">RBATCC27255_01106</name>
</gene>
<dbReference type="AlphaFoldDB" id="A0A2N0US48"/>
<organism evidence="1 2">
    <name type="scientific">Ruminococcus bromii</name>
    <dbReference type="NCBI Taxonomy" id="40518"/>
    <lineage>
        <taxon>Bacteria</taxon>
        <taxon>Bacillati</taxon>
        <taxon>Bacillota</taxon>
        <taxon>Clostridia</taxon>
        <taxon>Eubacteriales</taxon>
        <taxon>Oscillospiraceae</taxon>
        <taxon>Ruminococcus</taxon>
    </lineage>
</organism>
<reference evidence="1" key="1">
    <citation type="journal article" date="2018" name="Environ. Microbiol.">
        <title>Sporulation capability and amylosome conservation among diverse human colonic and rumen isolates of the keystone starch-degrader Ruminococcus bromii.</title>
        <authorList>
            <person name="Mukhopadhya I."/>
            <person name="Morais S."/>
            <person name="Laverde-Gomez J."/>
            <person name="Sheridan P.O."/>
            <person name="Walker A.W."/>
            <person name="Kelly W."/>
            <person name="Klieve A.V."/>
            <person name="Ouwerkerk D."/>
            <person name="Duncan S.H."/>
            <person name="Louis P."/>
            <person name="Koropatkin N."/>
            <person name="Cockburn D."/>
            <person name="Kibler R."/>
            <person name="Cooper P.J."/>
            <person name="Sandoval C."/>
            <person name="Crost E."/>
            <person name="Juge N."/>
            <person name="Bayer E.A."/>
            <person name="Flint H.J."/>
        </authorList>
    </citation>
    <scope>NUCLEOTIDE SEQUENCE [LARGE SCALE GENOMIC DNA]</scope>
    <source>
        <strain evidence="1">ATCC 27255</strain>
    </source>
</reference>
<sequence length="148" mass="16128">MKLKKLIVSVIASTLLISSAISASAVEKVSTGTVYMGGYELYGSLTVYPIHAEGFTYCEKKDAGKSARTVYAYYNKSGDRETKAAGSSGYVYNNSTDLSVVTGNVNASVFSRYAGAVTYSKVIYPKQTYYSWTSDGTNNELRMGCYKR</sequence>
<protein>
    <submittedName>
        <fullName evidence="1">Uncharacterized protein</fullName>
    </submittedName>
</protein>
<evidence type="ECO:0000313" key="1">
    <source>
        <dbReference type="EMBL" id="PKD29813.1"/>
    </source>
</evidence>
<comment type="caution">
    <text evidence="1">The sequence shown here is derived from an EMBL/GenBank/DDBJ whole genome shotgun (WGS) entry which is preliminary data.</text>
</comment>
<evidence type="ECO:0000313" key="2">
    <source>
        <dbReference type="Proteomes" id="UP000233425"/>
    </source>
</evidence>